<reference evidence="2 3" key="1">
    <citation type="submission" date="2019-01" db="EMBL/GenBank/DDBJ databases">
        <authorList>
            <consortium name="Pathogen Informatics"/>
        </authorList>
    </citation>
    <scope>NUCLEOTIDE SEQUENCE [LARGE SCALE GENOMIC DNA]</scope>
    <source>
        <strain evidence="2 3">NCTC10181</strain>
    </source>
</reference>
<evidence type="ECO:0008006" key="4">
    <source>
        <dbReference type="Google" id="ProtNLM"/>
    </source>
</evidence>
<gene>
    <name evidence="2" type="ORF">NCTC10181_00850</name>
</gene>
<protein>
    <recommendedName>
        <fullName evidence="4">Lipoprotein</fullName>
    </recommendedName>
</protein>
<dbReference type="KEGG" id="mcit:NCTC10181_00850"/>
<feature type="transmembrane region" description="Helical" evidence="1">
    <location>
        <begin position="12"/>
        <end position="31"/>
    </location>
</feature>
<evidence type="ECO:0000256" key="1">
    <source>
        <dbReference type="SAM" id="Phobius"/>
    </source>
</evidence>
<dbReference type="AlphaFoldDB" id="A0A449B316"/>
<evidence type="ECO:0000313" key="3">
    <source>
        <dbReference type="Proteomes" id="UP000290985"/>
    </source>
</evidence>
<dbReference type="PROSITE" id="PS51257">
    <property type="entry name" value="PROKAR_LIPOPROTEIN"/>
    <property type="match status" value="1"/>
</dbReference>
<dbReference type="EMBL" id="LR215036">
    <property type="protein sequence ID" value="VEU74976.1"/>
    <property type="molecule type" value="Genomic_DNA"/>
</dbReference>
<sequence>MKFNKNKIIKFLHISIFFGGLNLFLISCSNLKTFTKILKEKSTEGTHINFSLVPPQIIKEYFESFKILYKAGFFYKLLLVPDQKTRLIEVQSIDFDHDVNQQSFRFRYLSDIVKAEKFYEVAMYLSSVKIGEINHQLLDLKNEELLVMDLSQKWVEFDFNKKDQYLPTKFDENGDFIIQYKIRAKNTNQINNYYTKIQINKQKQD</sequence>
<keyword evidence="1" id="KW-0812">Transmembrane</keyword>
<keyword evidence="1" id="KW-1133">Transmembrane helix</keyword>
<keyword evidence="1" id="KW-0472">Membrane</keyword>
<evidence type="ECO:0000313" key="2">
    <source>
        <dbReference type="EMBL" id="VEU74976.1"/>
    </source>
</evidence>
<keyword evidence="3" id="KW-1185">Reference proteome</keyword>
<accession>A0A449B316</accession>
<proteinExistence type="predicted"/>
<organism evidence="2 3">
    <name type="scientific">Mycoplasmopsis citelli</name>
    <dbReference type="NCBI Taxonomy" id="171281"/>
    <lineage>
        <taxon>Bacteria</taxon>
        <taxon>Bacillati</taxon>
        <taxon>Mycoplasmatota</taxon>
        <taxon>Mycoplasmoidales</taxon>
        <taxon>Metamycoplasmataceae</taxon>
        <taxon>Mycoplasmopsis</taxon>
    </lineage>
</organism>
<dbReference type="Proteomes" id="UP000290985">
    <property type="component" value="Chromosome"/>
</dbReference>
<name>A0A449B316_9BACT</name>
<dbReference type="RefSeq" id="WP_129725752.1">
    <property type="nucleotide sequence ID" value="NZ_LR215036.1"/>
</dbReference>